<dbReference type="InterPro" id="IPR007278">
    <property type="entry name" value="DUF397"/>
</dbReference>
<proteinExistence type="predicted"/>
<accession>A0A542DP99</accession>
<dbReference type="AlphaFoldDB" id="A0A542DP99"/>
<dbReference type="Pfam" id="PF04149">
    <property type="entry name" value="DUF397"/>
    <property type="match status" value="1"/>
</dbReference>
<gene>
    <name evidence="2" type="ORF">FB471_4730</name>
</gene>
<dbReference type="RefSeq" id="WP_142000533.1">
    <property type="nucleotide sequence ID" value="NZ_VFML01000001.1"/>
</dbReference>
<dbReference type="Proteomes" id="UP000320876">
    <property type="component" value="Unassembled WGS sequence"/>
</dbReference>
<keyword evidence="3" id="KW-1185">Reference proteome</keyword>
<comment type="caution">
    <text evidence="2">The sequence shown here is derived from an EMBL/GenBank/DDBJ whole genome shotgun (WGS) entry which is preliminary data.</text>
</comment>
<sequence>MTSPRVPRTWRKSSRSANTNSCVEVAVGSVVGVRDTKDRQAGALYLPPAGWRAFTDTIRREH</sequence>
<reference evidence="2 3" key="1">
    <citation type="submission" date="2019-06" db="EMBL/GenBank/DDBJ databases">
        <title>Sequencing the genomes of 1000 actinobacteria strains.</title>
        <authorList>
            <person name="Klenk H.-P."/>
        </authorList>
    </citation>
    <scope>NUCLEOTIDE SEQUENCE [LARGE SCALE GENOMIC DNA]</scope>
    <source>
        <strain evidence="2 3">DSM 45679</strain>
    </source>
</reference>
<organism evidence="2 3">
    <name type="scientific">Amycolatopsis cihanbeyliensis</name>
    <dbReference type="NCBI Taxonomy" id="1128664"/>
    <lineage>
        <taxon>Bacteria</taxon>
        <taxon>Bacillati</taxon>
        <taxon>Actinomycetota</taxon>
        <taxon>Actinomycetes</taxon>
        <taxon>Pseudonocardiales</taxon>
        <taxon>Pseudonocardiaceae</taxon>
        <taxon>Amycolatopsis</taxon>
    </lineage>
</organism>
<evidence type="ECO:0000313" key="3">
    <source>
        <dbReference type="Proteomes" id="UP000320876"/>
    </source>
</evidence>
<evidence type="ECO:0000313" key="2">
    <source>
        <dbReference type="EMBL" id="TQJ04920.1"/>
    </source>
</evidence>
<dbReference type="EMBL" id="VFML01000001">
    <property type="protein sequence ID" value="TQJ04920.1"/>
    <property type="molecule type" value="Genomic_DNA"/>
</dbReference>
<name>A0A542DP99_AMYCI</name>
<evidence type="ECO:0000259" key="1">
    <source>
        <dbReference type="Pfam" id="PF04149"/>
    </source>
</evidence>
<feature type="domain" description="DUF397" evidence="1">
    <location>
        <begin position="9"/>
        <end position="59"/>
    </location>
</feature>
<protein>
    <submittedName>
        <fullName evidence="2">Uncharacterized protein DUF397</fullName>
    </submittedName>
</protein>